<evidence type="ECO:0000256" key="1">
    <source>
        <dbReference type="SAM" id="MobiDB-lite"/>
    </source>
</evidence>
<evidence type="ECO:0000313" key="2">
    <source>
        <dbReference type="EMBL" id="CAJ1387958.1"/>
    </source>
</evidence>
<organism evidence="2 3">
    <name type="scientific">Effrenium voratum</name>
    <dbReference type="NCBI Taxonomy" id="2562239"/>
    <lineage>
        <taxon>Eukaryota</taxon>
        <taxon>Sar</taxon>
        <taxon>Alveolata</taxon>
        <taxon>Dinophyceae</taxon>
        <taxon>Suessiales</taxon>
        <taxon>Symbiodiniaceae</taxon>
        <taxon>Effrenium</taxon>
    </lineage>
</organism>
<sequence>MGGPLVRFVEFRTCRDWLFAVTPQPQVRLLPGNREALAAESLALGSCTVDLAFLKRASRSFNRQAVPCDPEILVKVVAGEVPGLLYEWDIQDGWDPIHFTKVRVQVLAFQDLEITELSKNRTAVALVPAVLQLETGSQAWDAAASRRDKTEWQGLAAPGADGTFGANAAALPRNFREVSDLLAPHRLVLKHSAAKAQRRVETCRPVSVKAVLEVQKKSKHPRAETSEPKGQKRRREEAMQDASGLRAQSGRNGARRSSRAASSLCFVPWEPIPILYLRMWHSSGVAFHELPLGEYLEEDVNFVSLSVARDLLGVALCDNRHRIWVVTLDRYFETCQKKMDWELLKERHRCTEGVGVMGQTSKAYQET</sequence>
<accession>A0AA36MVP8</accession>
<evidence type="ECO:0000313" key="3">
    <source>
        <dbReference type="Proteomes" id="UP001178507"/>
    </source>
</evidence>
<proteinExistence type="predicted"/>
<comment type="caution">
    <text evidence="2">The sequence shown here is derived from an EMBL/GenBank/DDBJ whole genome shotgun (WGS) entry which is preliminary data.</text>
</comment>
<dbReference type="Proteomes" id="UP001178507">
    <property type="component" value="Unassembled WGS sequence"/>
</dbReference>
<reference evidence="2" key="1">
    <citation type="submission" date="2023-08" db="EMBL/GenBank/DDBJ databases">
        <authorList>
            <person name="Chen Y."/>
            <person name="Shah S."/>
            <person name="Dougan E. K."/>
            <person name="Thang M."/>
            <person name="Chan C."/>
        </authorList>
    </citation>
    <scope>NUCLEOTIDE SEQUENCE</scope>
</reference>
<dbReference type="AlphaFoldDB" id="A0AA36MVP8"/>
<feature type="region of interest" description="Disordered" evidence="1">
    <location>
        <begin position="214"/>
        <end position="255"/>
    </location>
</feature>
<gene>
    <name evidence="2" type="ORF">EVOR1521_LOCUS13919</name>
</gene>
<feature type="compositionally biased region" description="Basic and acidic residues" evidence="1">
    <location>
        <begin position="221"/>
        <end position="238"/>
    </location>
</feature>
<keyword evidence="3" id="KW-1185">Reference proteome</keyword>
<protein>
    <submittedName>
        <fullName evidence="2">Uncharacterized protein</fullName>
    </submittedName>
</protein>
<name>A0AA36MVP8_9DINO</name>
<dbReference type="EMBL" id="CAUJNA010001608">
    <property type="protein sequence ID" value="CAJ1387958.1"/>
    <property type="molecule type" value="Genomic_DNA"/>
</dbReference>